<evidence type="ECO:0000256" key="6">
    <source>
        <dbReference type="ARBA" id="ARBA00025162"/>
    </source>
</evidence>
<evidence type="ECO:0000256" key="5">
    <source>
        <dbReference type="ARBA" id="ARBA00023134"/>
    </source>
</evidence>
<dbReference type="SUPFAM" id="SSF52156">
    <property type="entry name" value="Initiation factor IF2/eIF5b, domain 3"/>
    <property type="match status" value="1"/>
</dbReference>
<proteinExistence type="inferred from homology"/>
<comment type="caution">
    <text evidence="10">The sequence shown here is derived from an EMBL/GenBank/DDBJ whole genome shotgun (WGS) entry which is preliminary data.</text>
</comment>
<dbReference type="SUPFAM" id="SSF52540">
    <property type="entry name" value="P-loop containing nucleoside triphosphate hydrolases"/>
    <property type="match status" value="1"/>
</dbReference>
<dbReference type="CDD" id="cd03702">
    <property type="entry name" value="IF2_mtIF2_II"/>
    <property type="match status" value="1"/>
</dbReference>
<dbReference type="InterPro" id="IPR036925">
    <property type="entry name" value="TIF_IF2_dom3_sf"/>
</dbReference>
<dbReference type="CDD" id="cd03692">
    <property type="entry name" value="mtIF2_IVc"/>
    <property type="match status" value="1"/>
</dbReference>
<dbReference type="GO" id="GO:0003743">
    <property type="term" value="F:translation initiation factor activity"/>
    <property type="evidence" value="ECO:0007669"/>
    <property type="project" value="UniProtKB-KW"/>
</dbReference>
<dbReference type="GO" id="GO:0005525">
    <property type="term" value="F:GTP binding"/>
    <property type="evidence" value="ECO:0007669"/>
    <property type="project" value="UniProtKB-KW"/>
</dbReference>
<evidence type="ECO:0000313" key="10">
    <source>
        <dbReference type="EMBL" id="KAL1513124.1"/>
    </source>
</evidence>
<protein>
    <recommendedName>
        <fullName evidence="9">Tr-type G domain-containing protein</fullName>
    </recommendedName>
</protein>
<organism evidence="10 11">
    <name type="scientific">Hypothenemus hampei</name>
    <name type="common">Coffee berry borer</name>
    <dbReference type="NCBI Taxonomy" id="57062"/>
    <lineage>
        <taxon>Eukaryota</taxon>
        <taxon>Metazoa</taxon>
        <taxon>Ecdysozoa</taxon>
        <taxon>Arthropoda</taxon>
        <taxon>Hexapoda</taxon>
        <taxon>Insecta</taxon>
        <taxon>Pterygota</taxon>
        <taxon>Neoptera</taxon>
        <taxon>Endopterygota</taxon>
        <taxon>Coleoptera</taxon>
        <taxon>Polyphaga</taxon>
        <taxon>Cucujiformia</taxon>
        <taxon>Curculionidae</taxon>
        <taxon>Scolytinae</taxon>
        <taxon>Hypothenemus</taxon>
    </lineage>
</organism>
<keyword evidence="7" id="KW-0175">Coiled coil</keyword>
<dbReference type="InterPro" id="IPR044145">
    <property type="entry name" value="IF2_II"/>
</dbReference>
<dbReference type="AlphaFoldDB" id="A0ABD1F807"/>
<comment type="similarity">
    <text evidence="1">Belongs to the TRAFAC class translation factor GTPase superfamily. Classic translation factor GTPase family. IF-2 subfamily.</text>
</comment>
<dbReference type="SUPFAM" id="SSF50447">
    <property type="entry name" value="Translation proteins"/>
    <property type="match status" value="2"/>
</dbReference>
<dbReference type="Gene3D" id="3.40.50.300">
    <property type="entry name" value="P-loop containing nucleotide triphosphate hydrolases"/>
    <property type="match status" value="1"/>
</dbReference>
<dbReference type="PROSITE" id="PS51722">
    <property type="entry name" value="G_TR_2"/>
    <property type="match status" value="1"/>
</dbReference>
<dbReference type="InterPro" id="IPR023115">
    <property type="entry name" value="TIF_IF2_dom3"/>
</dbReference>
<dbReference type="Pfam" id="PF00009">
    <property type="entry name" value="GTP_EFTU"/>
    <property type="match status" value="1"/>
</dbReference>
<feature type="coiled-coil region" evidence="7">
    <location>
        <begin position="442"/>
        <end position="469"/>
    </location>
</feature>
<gene>
    <name evidence="10" type="ORF">ABEB36_002584</name>
</gene>
<evidence type="ECO:0000256" key="2">
    <source>
        <dbReference type="ARBA" id="ARBA00022540"/>
    </source>
</evidence>
<accession>A0ABD1F807</accession>
<reference evidence="10 11" key="1">
    <citation type="submission" date="2024-05" db="EMBL/GenBank/DDBJ databases">
        <title>Genetic variation in Jamaican populations of the coffee berry borer (Hypothenemus hampei).</title>
        <authorList>
            <person name="Errbii M."/>
            <person name="Myrie A."/>
        </authorList>
    </citation>
    <scope>NUCLEOTIDE SEQUENCE [LARGE SCALE GENOMIC DNA]</scope>
    <source>
        <strain evidence="10">JA-Hopewell-2020-01-JO</strain>
        <tissue evidence="10">Whole body</tissue>
    </source>
</reference>
<evidence type="ECO:0000259" key="9">
    <source>
        <dbReference type="PROSITE" id="PS51722"/>
    </source>
</evidence>
<evidence type="ECO:0000256" key="3">
    <source>
        <dbReference type="ARBA" id="ARBA00022741"/>
    </source>
</evidence>
<dbReference type="PANTHER" id="PTHR43381">
    <property type="entry name" value="TRANSLATION INITIATION FACTOR IF-2-RELATED"/>
    <property type="match status" value="1"/>
</dbReference>
<name>A0ABD1F807_HYPHA</name>
<sequence>MALYFRNITFLNFQHVCKLNCKRSVFNLPKRNFNDKIMGFIWKYNNFQGLHLSCLNYKRRKTAEEKKVPRIIEYSKSKSEVISVWEGITLVELADILKRDINYVEDLFLNDVPQRNTPIYDMKYLQNAMRRGGKRIKYIAKPTNDSDKDEDIDLHPRPAPSKELLKPRPPVVTVMGHVDHGKTTLLDALRHSSIVEKEFGGITQHIGAFLVNLQSGRKITFLDTPGHAAFSSMRARGANVTDIVILVVAADDGVMEQTIESVKMARTANVPILVAINKIDAPKADIEHTGKMLLEVGIQIEKLGGDVQAVPISALKRQNLEQLTEALILQADLLNVAGDPTGPVEAVVIESNVHQFRGKITTLVIQRGTLKKGDILVAGTAMAKVKSIKNADGTSLNEVPPGYPAEIDGWKDLPSAGDIVLETKNEKFARRVIKFREDQLEKKKMAEDLQIIKEKREEHEKEYKENLNKKRLLGRFRSRREGPRKPETIEKDGLPSINVIIKADVDGTLEAILETLDTYEEQDCPLDIVHYGVGPVTQADIDLAKTFNCVIYTFNVEVSNSAKSLVKQEEEIDIRQHNVIYKLIDDFREEVNKRLPQKEIEEILGEAEVLQQFEVGKGRKLVPVAGCRCLKGNLKRDALYRVIRNREIIHEGPLSSMRHLKSEVDVIKEDTECGLQLADSSISFEKGDQIQCFERKMVNQQTLWNPGF</sequence>
<dbReference type="Gene3D" id="3.40.50.10050">
    <property type="entry name" value="Translation initiation factor IF- 2, domain 3"/>
    <property type="match status" value="1"/>
</dbReference>
<evidence type="ECO:0000256" key="7">
    <source>
        <dbReference type="SAM" id="Coils"/>
    </source>
</evidence>
<comment type="function">
    <text evidence="6">One of the essential components for the initiation of protein synthesis. Protects formylmethionyl-tRNA from spontaneous hydrolysis and promotes its binding to the 30S ribosomal subunits. Also involved in the hydrolysis of GTP during the formation of the 70S ribosomal complex.</text>
</comment>
<keyword evidence="5" id="KW-0342">GTP-binding</keyword>
<feature type="domain" description="Tr-type G" evidence="9">
    <location>
        <begin position="167"/>
        <end position="341"/>
    </location>
</feature>
<dbReference type="FunFam" id="3.40.50.300:FF:000019">
    <property type="entry name" value="Translation initiation factor IF-2"/>
    <property type="match status" value="1"/>
</dbReference>
<evidence type="ECO:0000313" key="11">
    <source>
        <dbReference type="Proteomes" id="UP001566132"/>
    </source>
</evidence>
<dbReference type="InterPro" id="IPR027417">
    <property type="entry name" value="P-loop_NTPase"/>
</dbReference>
<dbReference type="InterPro" id="IPR015760">
    <property type="entry name" value="TIF_IF2"/>
</dbReference>
<dbReference type="InterPro" id="IPR005225">
    <property type="entry name" value="Small_GTP-bd"/>
</dbReference>
<dbReference type="PANTHER" id="PTHR43381:SF20">
    <property type="entry name" value="TRANSLATION INITIATION FACTOR IF-2, MITOCHONDRIAL"/>
    <property type="match status" value="1"/>
</dbReference>
<dbReference type="InterPro" id="IPR009000">
    <property type="entry name" value="Transl_B-barrel_sf"/>
</dbReference>
<keyword evidence="3" id="KW-0547">Nucleotide-binding</keyword>
<dbReference type="NCBIfam" id="TIGR00231">
    <property type="entry name" value="small_GTP"/>
    <property type="match status" value="1"/>
</dbReference>
<evidence type="ECO:0000256" key="1">
    <source>
        <dbReference type="ARBA" id="ARBA00007733"/>
    </source>
</evidence>
<dbReference type="Proteomes" id="UP001566132">
    <property type="component" value="Unassembled WGS sequence"/>
</dbReference>
<evidence type="ECO:0000256" key="4">
    <source>
        <dbReference type="ARBA" id="ARBA00022917"/>
    </source>
</evidence>
<dbReference type="InterPro" id="IPR000795">
    <property type="entry name" value="T_Tr_GTP-bd_dom"/>
</dbReference>
<keyword evidence="4" id="KW-0648">Protein biosynthesis</keyword>
<keyword evidence="11" id="KW-1185">Reference proteome</keyword>
<feature type="region of interest" description="Disordered" evidence="8">
    <location>
        <begin position="141"/>
        <end position="163"/>
    </location>
</feature>
<dbReference type="Pfam" id="PF11987">
    <property type="entry name" value="IF-2"/>
    <property type="match status" value="1"/>
</dbReference>
<dbReference type="FunFam" id="2.40.30.10:FF:000008">
    <property type="entry name" value="Translation initiation factor IF-2"/>
    <property type="match status" value="1"/>
</dbReference>
<dbReference type="EMBL" id="JBDJPC010000002">
    <property type="protein sequence ID" value="KAL1513124.1"/>
    <property type="molecule type" value="Genomic_DNA"/>
</dbReference>
<dbReference type="Gene3D" id="2.40.30.10">
    <property type="entry name" value="Translation factors"/>
    <property type="match status" value="2"/>
</dbReference>
<dbReference type="FunFam" id="3.40.50.10050:FF:000001">
    <property type="entry name" value="Translation initiation factor IF-2"/>
    <property type="match status" value="1"/>
</dbReference>
<keyword evidence="2" id="KW-0396">Initiation factor</keyword>
<evidence type="ECO:0000256" key="8">
    <source>
        <dbReference type="SAM" id="MobiDB-lite"/>
    </source>
</evidence>
<dbReference type="CDD" id="cd01887">
    <property type="entry name" value="IF2_eIF5B"/>
    <property type="match status" value="1"/>
</dbReference>
<dbReference type="InterPro" id="IPR053905">
    <property type="entry name" value="EF-G-like_DII"/>
</dbReference>
<dbReference type="Pfam" id="PF22042">
    <property type="entry name" value="EF-G_D2"/>
    <property type="match status" value="1"/>
</dbReference>